<evidence type="ECO:0000256" key="2">
    <source>
        <dbReference type="ARBA" id="ARBA00008627"/>
    </source>
</evidence>
<keyword evidence="8 14" id="KW-1133">Transmembrane helix</keyword>
<sequence length="849" mass="96654">MKTAFKKITPFISIVFFVLAIWFLDQELRQYNLGQIIEQLSEIPNSYIALSVFFSFLSYVILTGYDGLGVRYIGEDLSTGRIVRAGFIGYAFSHNIGMALVTGGSIRYRIYSSWGFSGIKVTQIVGFSALTLWLGFCTVAGLSLVFATPELPENVAIPFDSLRIVGLLLLVMVAGYLVASTLLKEELTIKNWSFSFPDLSLALKQVVLASIDWIIAAMVLYVLLPETEINFYSFIGVFLLAQIIGLFSQVPGGLGVFESVMLLYLSNFMQGPAILGTLLVYRIIYYILPLLVAVVVLAYQEYLTNKRKVRVISQKAVNWIPRVVPHVLSVSVFIGGSILLFSGSMPSEVPRMEWLQVILPLPVIEMSHFFASLVGVGLMVLARSLQRRIEGAYHFTVGLLIFGIIFTLMRGADYEEASILAFMLLVLVPCRGEFHRKTSVMTKGFSPGWVMMISLVFISAIWLGIFSYRNVAYQEDLWWQFTLLGDAPRYLRAMVGVLSFTLIISLMKLLKPKKKLVREPKEYELEKAKDILKQEPRAKPNIVQLGDKELMFSTDNNGFIMYAPESRSMVAMGDPVGPESEVEDLIWNFQDYCEEQDLWPVFYQVREDYLEWYVDLGLTLMKIGEEARVSLTDFEIEENGRRYGDLYDHHKKYRGSDYSFRVIPPEETRAHMANFHAISNRWIEAKGADELGFSQGIFNEEYLSNFPIAAIFKDGEAVAFSNIWEGANYYELSFDLLRNNPETPDEIIDYLLIEMILWGKAEGYEWFSLGMAPLSGMKDHQHSKRWSKVADWVYTYGENFYNFREVRTYREKFNPEWEPRYLAVPGGWALPGVLKDITNLISGGIKGFL</sequence>
<dbReference type="RefSeq" id="WP_165141139.1">
    <property type="nucleotide sequence ID" value="NZ_JAALLT010000002.1"/>
</dbReference>
<dbReference type="InterPro" id="IPR016181">
    <property type="entry name" value="Acyl_CoA_acyltransferase"/>
</dbReference>
<evidence type="ECO:0000313" key="17">
    <source>
        <dbReference type="Proteomes" id="UP000473278"/>
    </source>
</evidence>
<dbReference type="GO" id="GO:0005886">
    <property type="term" value="C:plasma membrane"/>
    <property type="evidence" value="ECO:0007669"/>
    <property type="project" value="UniProtKB-SubCell"/>
</dbReference>
<dbReference type="GO" id="GO:0006629">
    <property type="term" value="P:lipid metabolic process"/>
    <property type="evidence" value="ECO:0007669"/>
    <property type="project" value="UniProtKB-KW"/>
</dbReference>
<dbReference type="GO" id="GO:0055091">
    <property type="term" value="P:phospholipid homeostasis"/>
    <property type="evidence" value="ECO:0007669"/>
    <property type="project" value="TreeGrafter"/>
</dbReference>
<evidence type="ECO:0000256" key="1">
    <source>
        <dbReference type="ARBA" id="ARBA00004651"/>
    </source>
</evidence>
<gene>
    <name evidence="16" type="primary">mprF</name>
    <name evidence="16" type="ORF">G3570_08305</name>
</gene>
<feature type="domain" description="Phosphatidylglycerol lysyltransferase C-terminal" evidence="15">
    <location>
        <begin position="541"/>
        <end position="823"/>
    </location>
</feature>
<dbReference type="InterPro" id="IPR051211">
    <property type="entry name" value="PG_lysyltransferase"/>
</dbReference>
<dbReference type="Pfam" id="PF09924">
    <property type="entry name" value="LPG_synthase_C"/>
    <property type="match status" value="1"/>
</dbReference>
<evidence type="ECO:0000256" key="8">
    <source>
        <dbReference type="ARBA" id="ARBA00022989"/>
    </source>
</evidence>
<dbReference type="EMBL" id="JAALLT010000002">
    <property type="protein sequence ID" value="NGP76632.1"/>
    <property type="molecule type" value="Genomic_DNA"/>
</dbReference>
<keyword evidence="5" id="KW-1003">Cell membrane</keyword>
<reference evidence="16 17" key="1">
    <citation type="submission" date="2020-02" db="EMBL/GenBank/DDBJ databases">
        <title>Balneolaceae bacterium YR4-1, complete genome.</title>
        <authorList>
            <person name="Li Y."/>
            <person name="Wu S."/>
        </authorList>
    </citation>
    <scope>NUCLEOTIDE SEQUENCE [LARGE SCALE GENOMIC DNA]</scope>
    <source>
        <strain evidence="16 17">YR4-1</strain>
    </source>
</reference>
<evidence type="ECO:0000256" key="5">
    <source>
        <dbReference type="ARBA" id="ARBA00022475"/>
    </source>
</evidence>
<name>A0A6M1SUY9_9BACT</name>
<dbReference type="GO" id="GO:0046677">
    <property type="term" value="P:response to antibiotic"/>
    <property type="evidence" value="ECO:0007669"/>
    <property type="project" value="UniProtKB-KW"/>
</dbReference>
<keyword evidence="11" id="KW-0046">Antibiotic resistance</keyword>
<keyword evidence="7 14" id="KW-0812">Transmembrane</keyword>
<evidence type="ECO:0000256" key="9">
    <source>
        <dbReference type="ARBA" id="ARBA00023098"/>
    </source>
</evidence>
<comment type="catalytic activity">
    <reaction evidence="13">
        <text>L-lysyl-tRNA(Lys) + a 1,2-diacyl-sn-glycero-3-phospho-(1'-sn-glycerol) = a 1,2-diacyl-sn-glycero-3-phospho-1'-(3'-O-L-lysyl)-sn-glycerol + tRNA(Lys)</text>
        <dbReference type="Rhea" id="RHEA:10668"/>
        <dbReference type="Rhea" id="RHEA-COMP:9696"/>
        <dbReference type="Rhea" id="RHEA-COMP:9697"/>
        <dbReference type="ChEBI" id="CHEBI:64716"/>
        <dbReference type="ChEBI" id="CHEBI:75792"/>
        <dbReference type="ChEBI" id="CHEBI:78442"/>
        <dbReference type="ChEBI" id="CHEBI:78529"/>
        <dbReference type="EC" id="2.3.2.3"/>
    </reaction>
</comment>
<dbReference type="GO" id="GO:0050071">
    <property type="term" value="F:phosphatidylglycerol lysyltransferase activity"/>
    <property type="evidence" value="ECO:0007669"/>
    <property type="project" value="UniProtKB-EC"/>
</dbReference>
<feature type="transmembrane region" description="Helical" evidence="14">
    <location>
        <begin position="161"/>
        <end position="183"/>
    </location>
</feature>
<feature type="transmembrane region" description="Helical" evidence="14">
    <location>
        <begin position="124"/>
        <end position="149"/>
    </location>
</feature>
<feature type="transmembrane region" description="Helical" evidence="14">
    <location>
        <begin position="489"/>
        <end position="510"/>
    </location>
</feature>
<evidence type="ECO:0000256" key="4">
    <source>
        <dbReference type="ARBA" id="ARBA00021546"/>
    </source>
</evidence>
<feature type="transmembrane region" description="Helical" evidence="14">
    <location>
        <begin position="319"/>
        <end position="342"/>
    </location>
</feature>
<feature type="transmembrane region" description="Helical" evidence="14">
    <location>
        <begin position="446"/>
        <end position="469"/>
    </location>
</feature>
<dbReference type="GO" id="GO:0047637">
    <property type="term" value="F:phosphatidylglycerol alanyltransferase activity"/>
    <property type="evidence" value="ECO:0007669"/>
    <property type="project" value="TreeGrafter"/>
</dbReference>
<feature type="transmembrane region" description="Helical" evidence="14">
    <location>
        <begin position="82"/>
        <end position="104"/>
    </location>
</feature>
<dbReference type="Proteomes" id="UP000473278">
    <property type="component" value="Unassembled WGS sequence"/>
</dbReference>
<dbReference type="Pfam" id="PF03706">
    <property type="entry name" value="LPG_synthase_TM"/>
    <property type="match status" value="1"/>
</dbReference>
<evidence type="ECO:0000259" key="15">
    <source>
        <dbReference type="Pfam" id="PF09924"/>
    </source>
</evidence>
<proteinExistence type="inferred from homology"/>
<organism evidence="16 17">
    <name type="scientific">Halalkalibaculum roseum</name>
    <dbReference type="NCBI Taxonomy" id="2709311"/>
    <lineage>
        <taxon>Bacteria</taxon>
        <taxon>Pseudomonadati</taxon>
        <taxon>Balneolota</taxon>
        <taxon>Balneolia</taxon>
        <taxon>Balneolales</taxon>
        <taxon>Balneolaceae</taxon>
        <taxon>Halalkalibaculum</taxon>
    </lineage>
</organism>
<accession>A0A6M1SUY9</accession>
<dbReference type="EC" id="2.3.2.3" evidence="3"/>
<evidence type="ECO:0000256" key="7">
    <source>
        <dbReference type="ARBA" id="ARBA00022692"/>
    </source>
</evidence>
<keyword evidence="9" id="KW-0443">Lipid metabolism</keyword>
<evidence type="ECO:0000256" key="3">
    <source>
        <dbReference type="ARBA" id="ARBA00012014"/>
    </source>
</evidence>
<evidence type="ECO:0000313" key="16">
    <source>
        <dbReference type="EMBL" id="NGP76632.1"/>
    </source>
</evidence>
<keyword evidence="6" id="KW-0808">Transferase</keyword>
<keyword evidence="17" id="KW-1185">Reference proteome</keyword>
<dbReference type="InterPro" id="IPR024320">
    <property type="entry name" value="LPG_synthase_C"/>
</dbReference>
<feature type="transmembrane region" description="Helical" evidence="14">
    <location>
        <begin position="231"/>
        <end position="254"/>
    </location>
</feature>
<evidence type="ECO:0000256" key="6">
    <source>
        <dbReference type="ARBA" id="ARBA00022679"/>
    </source>
</evidence>
<dbReference type="NCBIfam" id="NF033480">
    <property type="entry name" value="bifunc_MprF"/>
    <property type="match status" value="1"/>
</dbReference>
<feature type="transmembrane region" description="Helical" evidence="14">
    <location>
        <begin position="354"/>
        <end position="380"/>
    </location>
</feature>
<evidence type="ECO:0000256" key="12">
    <source>
        <dbReference type="ARBA" id="ARBA00031899"/>
    </source>
</evidence>
<dbReference type="SUPFAM" id="SSF55729">
    <property type="entry name" value="Acyl-CoA N-acyltransferases (Nat)"/>
    <property type="match status" value="1"/>
</dbReference>
<keyword evidence="10 14" id="KW-0472">Membrane</keyword>
<dbReference type="AlphaFoldDB" id="A0A6M1SUY9"/>
<comment type="similarity">
    <text evidence="2">Belongs to the LPG synthase family.</text>
</comment>
<comment type="caution">
    <text evidence="16">The sequence shown here is derived from an EMBL/GenBank/DDBJ whole genome shotgun (WGS) entry which is preliminary data.</text>
</comment>
<protein>
    <recommendedName>
        <fullName evidence="4">Phosphatidylglycerol lysyltransferase</fullName>
        <ecNumber evidence="3">2.3.2.3</ecNumber>
    </recommendedName>
    <alternativeName>
        <fullName evidence="12">Lysylphosphatidylglycerol synthase</fullName>
    </alternativeName>
</protein>
<feature type="transmembrane region" description="Helical" evidence="14">
    <location>
        <begin position="7"/>
        <end position="24"/>
    </location>
</feature>
<dbReference type="InterPro" id="IPR022791">
    <property type="entry name" value="L-PG_synthase/AglD"/>
</dbReference>
<evidence type="ECO:0000256" key="11">
    <source>
        <dbReference type="ARBA" id="ARBA00023251"/>
    </source>
</evidence>
<dbReference type="PANTHER" id="PTHR34697:SF2">
    <property type="entry name" value="PHOSPHATIDYLGLYCEROL LYSYLTRANSFERASE"/>
    <property type="match status" value="1"/>
</dbReference>
<evidence type="ECO:0000256" key="13">
    <source>
        <dbReference type="ARBA" id="ARBA00047540"/>
    </source>
</evidence>
<feature type="transmembrane region" description="Helical" evidence="14">
    <location>
        <begin position="274"/>
        <end position="299"/>
    </location>
</feature>
<feature type="transmembrane region" description="Helical" evidence="14">
    <location>
        <begin position="203"/>
        <end position="224"/>
    </location>
</feature>
<comment type="subcellular location">
    <subcellularLocation>
        <location evidence="1">Cell membrane</location>
        <topology evidence="1">Multi-pass membrane protein</topology>
    </subcellularLocation>
</comment>
<feature type="transmembrane region" description="Helical" evidence="14">
    <location>
        <begin position="392"/>
        <end position="411"/>
    </location>
</feature>
<evidence type="ECO:0000256" key="10">
    <source>
        <dbReference type="ARBA" id="ARBA00023136"/>
    </source>
</evidence>
<feature type="transmembrane region" description="Helical" evidence="14">
    <location>
        <begin position="44"/>
        <end position="62"/>
    </location>
</feature>
<dbReference type="PANTHER" id="PTHR34697">
    <property type="entry name" value="PHOSPHATIDYLGLYCEROL LYSYLTRANSFERASE"/>
    <property type="match status" value="1"/>
</dbReference>
<evidence type="ECO:0000256" key="14">
    <source>
        <dbReference type="SAM" id="Phobius"/>
    </source>
</evidence>